<dbReference type="PANTHER" id="PTHR46428:SF1">
    <property type="entry name" value="KELCH DOMAIN-CONTAINING PROTEIN 10"/>
    <property type="match status" value="1"/>
</dbReference>
<organism evidence="3 4">
    <name type="scientific">Thelohanellus kitauei</name>
    <name type="common">Myxosporean</name>
    <dbReference type="NCBI Taxonomy" id="669202"/>
    <lineage>
        <taxon>Eukaryota</taxon>
        <taxon>Metazoa</taxon>
        <taxon>Cnidaria</taxon>
        <taxon>Myxozoa</taxon>
        <taxon>Myxosporea</taxon>
        <taxon>Bivalvulida</taxon>
        <taxon>Platysporina</taxon>
        <taxon>Myxobolidae</taxon>
        <taxon>Thelohanellus</taxon>
    </lineage>
</organism>
<evidence type="ECO:0000313" key="4">
    <source>
        <dbReference type="Proteomes" id="UP000031668"/>
    </source>
</evidence>
<dbReference type="SUPFAM" id="SSF117281">
    <property type="entry name" value="Kelch motif"/>
    <property type="match status" value="1"/>
</dbReference>
<dbReference type="EMBL" id="JWZT01005375">
    <property type="protein sequence ID" value="KII61152.1"/>
    <property type="molecule type" value="Genomic_DNA"/>
</dbReference>
<accession>A0A0C2IWB0</accession>
<dbReference type="InterPro" id="IPR052125">
    <property type="entry name" value="KLHDC10"/>
</dbReference>
<evidence type="ECO:0000256" key="2">
    <source>
        <dbReference type="ARBA" id="ARBA00022737"/>
    </source>
</evidence>
<dbReference type="OrthoDB" id="5948822at2759"/>
<dbReference type="Proteomes" id="UP000031668">
    <property type="component" value="Unassembled WGS sequence"/>
</dbReference>
<dbReference type="OMA" id="DSTHLYV"/>
<dbReference type="PANTHER" id="PTHR46428">
    <property type="entry name" value="KELCH DOMAIN-CONTAINING PROTEIN 10"/>
    <property type="match status" value="1"/>
</dbReference>
<sequence length="349" mass="40454">MDVVNAETSPSDRRGHGMTSINEFIILYGGYDYWSCAVRRELWTYNTICRVWKLYQPPMDVSKACFASSICAVDNLVYIFGGSCSPFASGSTNSIVSFDIFKENWQIIFPHMDDDDQSTPPPMHGSLIFYLDKSLYIFGGFRRNVKSDKIYKFCLNTLTWSLVTQNGPRPFLDHRIFGTVFENRLYTFGGAIPRTSRFRKVKIFDFINNTWVIKATKSKTQLYPSERTDESFEFSNNCGYMSGGMSSTQLYSDIWKIDLKTLEWTKLDYSLKSGVFSHCMSLVNYCYLYTFGGLGHHTDRPNAFQRFTIQPPKLYHICLEFISNSPRRRTYIKYLPRSIVDELPFSKDN</sequence>
<proteinExistence type="predicted"/>
<keyword evidence="4" id="KW-1185">Reference proteome</keyword>
<dbReference type="InterPro" id="IPR015915">
    <property type="entry name" value="Kelch-typ_b-propeller"/>
</dbReference>
<dbReference type="Gene3D" id="2.120.10.80">
    <property type="entry name" value="Kelch-type beta propeller"/>
    <property type="match status" value="2"/>
</dbReference>
<reference evidence="3 4" key="1">
    <citation type="journal article" date="2014" name="Genome Biol. Evol.">
        <title>The genome of the myxosporean Thelohanellus kitauei shows adaptations to nutrient acquisition within its fish host.</title>
        <authorList>
            <person name="Yang Y."/>
            <person name="Xiong J."/>
            <person name="Zhou Z."/>
            <person name="Huo F."/>
            <person name="Miao W."/>
            <person name="Ran C."/>
            <person name="Liu Y."/>
            <person name="Zhang J."/>
            <person name="Feng J."/>
            <person name="Wang M."/>
            <person name="Wang M."/>
            <person name="Wang L."/>
            <person name="Yao B."/>
        </authorList>
    </citation>
    <scope>NUCLEOTIDE SEQUENCE [LARGE SCALE GENOMIC DNA]</scope>
    <source>
        <strain evidence="3">Wuqing</strain>
    </source>
</reference>
<dbReference type="Pfam" id="PF24681">
    <property type="entry name" value="Kelch_KLHDC2_KLHL20_DRC7"/>
    <property type="match status" value="1"/>
</dbReference>
<name>A0A0C2IWB0_THEKT</name>
<gene>
    <name evidence="3" type="ORF">RF11_16435</name>
</gene>
<comment type="caution">
    <text evidence="3">The sequence shown here is derived from an EMBL/GenBank/DDBJ whole genome shotgun (WGS) entry which is preliminary data.</text>
</comment>
<dbReference type="AlphaFoldDB" id="A0A0C2IWB0"/>
<evidence type="ECO:0000313" key="3">
    <source>
        <dbReference type="EMBL" id="KII61152.1"/>
    </source>
</evidence>
<dbReference type="GO" id="GO:0032874">
    <property type="term" value="P:positive regulation of stress-activated MAPK cascade"/>
    <property type="evidence" value="ECO:0007669"/>
    <property type="project" value="TreeGrafter"/>
</dbReference>
<keyword evidence="2" id="KW-0677">Repeat</keyword>
<protein>
    <submittedName>
        <fullName evidence="3">Kelch domain-containing protein 10</fullName>
    </submittedName>
</protein>
<keyword evidence="1" id="KW-0880">Kelch repeat</keyword>
<evidence type="ECO:0000256" key="1">
    <source>
        <dbReference type="ARBA" id="ARBA00022441"/>
    </source>
</evidence>